<dbReference type="EMBL" id="BARV01021652">
    <property type="protein sequence ID" value="GAI26116.1"/>
    <property type="molecule type" value="Genomic_DNA"/>
</dbReference>
<name>X1N7B0_9ZZZZ</name>
<accession>X1N7B0</accession>
<reference evidence="1" key="1">
    <citation type="journal article" date="2014" name="Front. Microbiol.">
        <title>High frequency of phylogenetically diverse reductive dehalogenase-homologous genes in deep subseafloor sedimentary metagenomes.</title>
        <authorList>
            <person name="Kawai M."/>
            <person name="Futagami T."/>
            <person name="Toyoda A."/>
            <person name="Takaki Y."/>
            <person name="Nishi S."/>
            <person name="Hori S."/>
            <person name="Arai W."/>
            <person name="Tsubouchi T."/>
            <person name="Morono Y."/>
            <person name="Uchiyama I."/>
            <person name="Ito T."/>
            <person name="Fujiyama A."/>
            <person name="Inagaki F."/>
            <person name="Takami H."/>
        </authorList>
    </citation>
    <scope>NUCLEOTIDE SEQUENCE</scope>
    <source>
        <strain evidence="1">Expedition CK06-06</strain>
    </source>
</reference>
<feature type="non-terminal residue" evidence="1">
    <location>
        <position position="1"/>
    </location>
</feature>
<proteinExistence type="predicted"/>
<comment type="caution">
    <text evidence="1">The sequence shown here is derived from an EMBL/GenBank/DDBJ whole genome shotgun (WGS) entry which is preliminary data.</text>
</comment>
<dbReference type="AlphaFoldDB" id="X1N7B0"/>
<organism evidence="1">
    <name type="scientific">marine sediment metagenome</name>
    <dbReference type="NCBI Taxonomy" id="412755"/>
    <lineage>
        <taxon>unclassified sequences</taxon>
        <taxon>metagenomes</taxon>
        <taxon>ecological metagenomes</taxon>
    </lineage>
</organism>
<protein>
    <submittedName>
        <fullName evidence="1">Uncharacterized protein</fullName>
    </submittedName>
</protein>
<evidence type="ECO:0000313" key="1">
    <source>
        <dbReference type="EMBL" id="GAI26116.1"/>
    </source>
</evidence>
<sequence length="37" mass="4391">NQETEEGKATPKVFVAQGCSPAYRWYQRRRWGNVFDD</sequence>
<gene>
    <name evidence="1" type="ORF">S06H3_35836</name>
</gene>